<proteinExistence type="predicted"/>
<evidence type="ECO:0000259" key="1">
    <source>
        <dbReference type="PROSITE" id="PS50181"/>
    </source>
</evidence>
<dbReference type="Proteomes" id="UP001229421">
    <property type="component" value="Unassembled WGS sequence"/>
</dbReference>
<dbReference type="InterPro" id="IPR001810">
    <property type="entry name" value="F-box_dom"/>
</dbReference>
<dbReference type="InterPro" id="IPR053772">
    <property type="entry name" value="At1g61320/At1g61330-like"/>
</dbReference>
<dbReference type="InterPro" id="IPR055357">
    <property type="entry name" value="LRR_At1g61320_AtMIF1"/>
</dbReference>
<gene>
    <name evidence="2" type="ORF">QVD17_03757</name>
</gene>
<protein>
    <recommendedName>
        <fullName evidence="1">F-box domain-containing protein</fullName>
    </recommendedName>
</protein>
<reference evidence="2" key="1">
    <citation type="journal article" date="2023" name="bioRxiv">
        <title>Improved chromosome-level genome assembly for marigold (Tagetes erecta).</title>
        <authorList>
            <person name="Jiang F."/>
            <person name="Yuan L."/>
            <person name="Wang S."/>
            <person name="Wang H."/>
            <person name="Xu D."/>
            <person name="Wang A."/>
            <person name="Fan W."/>
        </authorList>
    </citation>
    <scope>NUCLEOTIDE SEQUENCE</scope>
    <source>
        <strain evidence="2">WSJ</strain>
        <tissue evidence="2">Leaf</tissue>
    </source>
</reference>
<name>A0AAD8PA78_TARER</name>
<accession>A0AAD8PA78</accession>
<evidence type="ECO:0000313" key="3">
    <source>
        <dbReference type="Proteomes" id="UP001229421"/>
    </source>
</evidence>
<dbReference type="PANTHER" id="PTHR34145:SF51">
    <property type="entry name" value="FBD DOMAIN-CONTAINING PROTEIN"/>
    <property type="match status" value="1"/>
</dbReference>
<dbReference type="PANTHER" id="PTHR34145">
    <property type="entry name" value="OS02G0105600 PROTEIN"/>
    <property type="match status" value="1"/>
</dbReference>
<organism evidence="2 3">
    <name type="scientific">Tagetes erecta</name>
    <name type="common">African marigold</name>
    <dbReference type="NCBI Taxonomy" id="13708"/>
    <lineage>
        <taxon>Eukaryota</taxon>
        <taxon>Viridiplantae</taxon>
        <taxon>Streptophyta</taxon>
        <taxon>Embryophyta</taxon>
        <taxon>Tracheophyta</taxon>
        <taxon>Spermatophyta</taxon>
        <taxon>Magnoliopsida</taxon>
        <taxon>eudicotyledons</taxon>
        <taxon>Gunneridae</taxon>
        <taxon>Pentapetalae</taxon>
        <taxon>asterids</taxon>
        <taxon>campanulids</taxon>
        <taxon>Asterales</taxon>
        <taxon>Asteraceae</taxon>
        <taxon>Asteroideae</taxon>
        <taxon>Heliantheae alliance</taxon>
        <taxon>Tageteae</taxon>
        <taxon>Tagetes</taxon>
    </lineage>
</organism>
<dbReference type="SUPFAM" id="SSF81383">
    <property type="entry name" value="F-box domain"/>
    <property type="match status" value="1"/>
</dbReference>
<dbReference type="AlphaFoldDB" id="A0AAD8PA78"/>
<feature type="domain" description="F-box" evidence="1">
    <location>
        <begin position="1"/>
        <end position="37"/>
    </location>
</feature>
<dbReference type="Gene3D" id="3.80.10.10">
    <property type="entry name" value="Ribonuclease Inhibitor"/>
    <property type="match status" value="1"/>
</dbReference>
<comment type="caution">
    <text evidence="2">The sequence shown here is derived from an EMBL/GenBank/DDBJ whole genome shotgun (WGS) entry which is preliminary data.</text>
</comment>
<keyword evidence="3" id="KW-1185">Reference proteome</keyword>
<dbReference type="PROSITE" id="PS50181">
    <property type="entry name" value="FBOX"/>
    <property type="match status" value="1"/>
</dbReference>
<dbReference type="EMBL" id="JAUHHV010000001">
    <property type="protein sequence ID" value="KAK1437957.1"/>
    <property type="molecule type" value="Genomic_DNA"/>
</dbReference>
<dbReference type="Pfam" id="PF00646">
    <property type="entry name" value="F-box"/>
    <property type="match status" value="1"/>
</dbReference>
<dbReference type="InterPro" id="IPR032675">
    <property type="entry name" value="LRR_dom_sf"/>
</dbReference>
<dbReference type="InterPro" id="IPR036047">
    <property type="entry name" value="F-box-like_dom_sf"/>
</dbReference>
<dbReference type="Pfam" id="PF23622">
    <property type="entry name" value="LRR_At1g61320_AtMIF1"/>
    <property type="match status" value="1"/>
</dbReference>
<dbReference type="SUPFAM" id="SSF52047">
    <property type="entry name" value="RNI-like"/>
    <property type="match status" value="1"/>
</dbReference>
<sequence length="593" mass="68117">MDLISDLPDPIVHHIMSFLTTLDVTKLSILSKRFFSLWGSFPVIDIDQSRFARGYRGNPASMTAAFLQHVVNSVMHRTNDTTLLSEFRVKACLQGMLTDQGFDMAILRVVAYGVKCMELNLGFDDHYLLPIDQFASGSCINVLKLKGLQLDVNKLIQVCPCLTTLCLTSCLIVPPYIKFSSKTLTEFEVRFCDVRCVKINAPNLHSFVFDSSHEVTAVDNQHEHWPPALAKPCEIDALKCENIVYLSLKNLVSGRDWIEELVFRLKKLKTFILIGCHDIEHITVWNDELERVKIGRCPRLSSIEVKATSLESFAYKKSTWDRDCSFTFTTSKHIKDLSIKGATINDQWLEDQLANMTHLERLRLEGCNVLRKIEVIHEKLQRLELYRCIGLVEADIDTPSLVCFVYHGKVIDFVKMVTQSSCIATLCMQPWDTSDNDSLFRWRNLLSFFGHCKALKLICNNKKEVMMPEMHREKLVSPLYDLQHFEIKIKSSAKIDRDLVDGLLWFAPLPKSLHISSNPQKPLQMIIKFEYSDMIEGREDKNQFCCETKLIKCWKHHLETLEIESSGASLEESTELQKYFVTNAKIQIRFVSV</sequence>
<evidence type="ECO:0000313" key="2">
    <source>
        <dbReference type="EMBL" id="KAK1437957.1"/>
    </source>
</evidence>